<dbReference type="Proteomes" id="UP000240399">
    <property type="component" value="Segment"/>
</dbReference>
<evidence type="ECO:0000313" key="1">
    <source>
        <dbReference type="EMBL" id="AUL77605.3"/>
    </source>
</evidence>
<evidence type="ECO:0000313" key="2">
    <source>
        <dbReference type="Proteomes" id="UP000240399"/>
    </source>
</evidence>
<dbReference type="RefSeq" id="YP_010781428.1">
    <property type="nucleotide sequence ID" value="NC_075039.1"/>
</dbReference>
<keyword evidence="2" id="KW-1185">Reference proteome</keyword>
<dbReference type="KEGG" id="vg:80518192"/>
<dbReference type="GeneID" id="80518192"/>
<sequence length="59" mass="6682">MFESFMAHKHGSSIEEYRAHNSKTLERNQPMLRKSSLMVEHLPPEQGGIGSNPMAFTAH</sequence>
<dbReference type="EMBL" id="KY523104">
    <property type="protein sequence ID" value="AUL77605.3"/>
    <property type="molecule type" value="Genomic_DNA"/>
</dbReference>
<name>A0A2K9L066_9VIRU</name>
<accession>A0A2K9L066</accession>
<protein>
    <submittedName>
        <fullName evidence="1">ORFan</fullName>
    </submittedName>
</protein>
<reference evidence="1 2" key="1">
    <citation type="journal article" date="2018" name="Nat. Commun.">
        <title>Tailed giant Tupanvirus possesses the most complete translational apparatus of the known virosphere.</title>
        <authorList>
            <person name="Abrahao J."/>
            <person name="Silva L."/>
            <person name="Silva L.S."/>
            <person name="Khalil J.Y.B."/>
            <person name="Rodrigues R."/>
            <person name="Arantes T."/>
            <person name="Assis F."/>
            <person name="Boratto P."/>
            <person name="Andrade M."/>
            <person name="Kroon E.G."/>
            <person name="Ribeiro B."/>
            <person name="Bergier I."/>
            <person name="Seligmann H."/>
            <person name="Ghigo E."/>
            <person name="Colson P."/>
            <person name="Levasseur A."/>
            <person name="Kroemer G."/>
            <person name="Raoult D."/>
            <person name="La Scola B."/>
        </authorList>
    </citation>
    <scope>NUCLEOTIDE SEQUENCE [LARGE SCALE GENOMIC DNA]</scope>
    <source>
        <strain evidence="1">Soda lake</strain>
    </source>
</reference>
<organism evidence="1 2">
    <name type="scientific">Tupanvirus soda lake</name>
    <dbReference type="NCBI Taxonomy" id="2126985"/>
    <lineage>
        <taxon>Viruses</taxon>
        <taxon>Varidnaviria</taxon>
        <taxon>Bamfordvirae</taxon>
        <taxon>Nucleocytoviricota</taxon>
        <taxon>Megaviricetes</taxon>
        <taxon>Imitervirales</taxon>
        <taxon>Mimiviridae</taxon>
        <taxon>Megamimivirinae</taxon>
        <taxon>Tupanvirus</taxon>
        <taxon>Tupanvirus salinum</taxon>
    </lineage>
</organism>
<proteinExistence type="predicted"/>